<feature type="domain" description="F-box" evidence="1">
    <location>
        <begin position="27"/>
        <end position="86"/>
    </location>
</feature>
<protein>
    <recommendedName>
        <fullName evidence="1">F-box domain-containing protein</fullName>
    </recommendedName>
</protein>
<dbReference type="AlphaFoldDB" id="A0A369KDI7"/>
<dbReference type="SUPFAM" id="SSF52047">
    <property type="entry name" value="RNI-like"/>
    <property type="match status" value="1"/>
</dbReference>
<dbReference type="SUPFAM" id="SSF81383">
    <property type="entry name" value="F-box domain"/>
    <property type="match status" value="1"/>
</dbReference>
<evidence type="ECO:0000259" key="1">
    <source>
        <dbReference type="Pfam" id="PF12937"/>
    </source>
</evidence>
<evidence type="ECO:0000313" key="2">
    <source>
        <dbReference type="EMBL" id="RDB30735.1"/>
    </source>
</evidence>
<dbReference type="InterPro" id="IPR001810">
    <property type="entry name" value="F-box_dom"/>
</dbReference>
<dbReference type="Gene3D" id="1.20.1280.50">
    <property type="match status" value="1"/>
</dbReference>
<sequence length="471" mass="53506">MVLAASSSQHIFANGSSISPFFHGASILHLPVELLAMIFTMIQSTRQSLSAIEELRLPTAFPHSAASVCRHWRSVMLENPRLWTRIAVFVGPSNPTPLSDLCTWLKASRDLPINVHVMRRPDDMQITPDSGEYERDRVCAVVDILKPHVLRCTSLSFQLLHRSSLPSLCDDIGALLKVRTLILTCQDGAPSPLDNPLLDEANYGWGRRLEPPLEFPELVYLEIDGPNFVKVSSFNFNWLKQQPRNETLSVKLSHLELSDAEIDWALKVLQEASCLFLSHMKLEDWVYNAQRQPAHILLRRLEVLYVENVDDEFLREVAYDAWMPQLQELGIQGCNARGFASYLFLPMRAQILRLEGIHDSHQLMWLFMGCWNGEALYLNDCLGFDDRLLDEMCNAITSHDTPGAAGPLFSLDQLEIVSCNNFSIASLKRFTHTVRGHRPFPLHLKVVGLPAPTKEDQTWLIDNTHSYIWES</sequence>
<keyword evidence="3" id="KW-1185">Reference proteome</keyword>
<dbReference type="InterPro" id="IPR036047">
    <property type="entry name" value="F-box-like_dom_sf"/>
</dbReference>
<dbReference type="Proteomes" id="UP000076154">
    <property type="component" value="Unassembled WGS sequence"/>
</dbReference>
<dbReference type="Gene3D" id="3.80.10.10">
    <property type="entry name" value="Ribonuclease Inhibitor"/>
    <property type="match status" value="1"/>
</dbReference>
<evidence type="ECO:0000313" key="3">
    <source>
        <dbReference type="Proteomes" id="UP000076154"/>
    </source>
</evidence>
<reference evidence="2" key="1">
    <citation type="submission" date="2018-04" db="EMBL/GenBank/DDBJ databases">
        <title>Whole genome sequencing of Hypsizygus marmoreus.</title>
        <authorList>
            <person name="Choi I.-G."/>
            <person name="Min B."/>
            <person name="Kim J.-G."/>
            <person name="Kim S."/>
            <person name="Oh Y.-L."/>
            <person name="Kong W.-S."/>
            <person name="Park H."/>
            <person name="Jeong J."/>
            <person name="Song E.-S."/>
        </authorList>
    </citation>
    <scope>NUCLEOTIDE SEQUENCE [LARGE SCALE GENOMIC DNA]</scope>
    <source>
        <strain evidence="2">51987-8</strain>
    </source>
</reference>
<accession>A0A369KDI7</accession>
<dbReference type="Pfam" id="PF12937">
    <property type="entry name" value="F-box-like"/>
    <property type="match status" value="1"/>
</dbReference>
<name>A0A369KDI7_HYPMA</name>
<dbReference type="InParanoid" id="A0A369KDI7"/>
<organism evidence="2 3">
    <name type="scientific">Hypsizygus marmoreus</name>
    <name type="common">White beech mushroom</name>
    <name type="synonym">Agaricus marmoreus</name>
    <dbReference type="NCBI Taxonomy" id="39966"/>
    <lineage>
        <taxon>Eukaryota</taxon>
        <taxon>Fungi</taxon>
        <taxon>Dikarya</taxon>
        <taxon>Basidiomycota</taxon>
        <taxon>Agaricomycotina</taxon>
        <taxon>Agaricomycetes</taxon>
        <taxon>Agaricomycetidae</taxon>
        <taxon>Agaricales</taxon>
        <taxon>Tricholomatineae</taxon>
        <taxon>Lyophyllaceae</taxon>
        <taxon>Hypsizygus</taxon>
    </lineage>
</organism>
<dbReference type="OrthoDB" id="3357519at2759"/>
<dbReference type="InterPro" id="IPR032675">
    <property type="entry name" value="LRR_dom_sf"/>
</dbReference>
<comment type="caution">
    <text evidence="2">The sequence shown here is derived from an EMBL/GenBank/DDBJ whole genome shotgun (WGS) entry which is preliminary data.</text>
</comment>
<proteinExistence type="predicted"/>
<gene>
    <name evidence="2" type="ORF">Hypma_005882</name>
</gene>
<dbReference type="EMBL" id="LUEZ02000004">
    <property type="protein sequence ID" value="RDB30735.1"/>
    <property type="molecule type" value="Genomic_DNA"/>
</dbReference>